<dbReference type="Pfam" id="PF13439">
    <property type="entry name" value="Glyco_transf_4"/>
    <property type="match status" value="1"/>
</dbReference>
<evidence type="ECO:0008006" key="5">
    <source>
        <dbReference type="Google" id="ProtNLM"/>
    </source>
</evidence>
<evidence type="ECO:0000313" key="3">
    <source>
        <dbReference type="EMBL" id="QLH04002.1"/>
    </source>
</evidence>
<evidence type="ECO:0000313" key="4">
    <source>
        <dbReference type="Proteomes" id="UP000509441"/>
    </source>
</evidence>
<dbReference type="OrthoDB" id="12252at2157"/>
<sequence>MKILVLVFHFPPISGGGVVVITDIINKFAELGNEVTVITPDLDWNGEQFNPKINSKIKVIRTETPSRNKIKIAARRCQSNIKKTAMEIGKSNQFDFIFTIFHPFHLVPKAAVEAAKELDIPSIVKVDDAIYEKASGIKSLQRKIEKRINGKTLRSGTRILVSNNDTKKIIINEYNVKPEKISIIPNGVDLSLFDITSEKDPKKIVFAGAMYYHRGLDILLEAIPFVIKKIPDAKFVLLGSGTEMEKLKKIVIENKLENSVEFKGWIKREQIPENISDASIGIGPLRLTDVTSRALPIKVLEYMAVSLPIIAQKGTLPDDVLENKKNGYFIENANDLAEKIILLLNQPKKVENMGIQSSKMVQKFSWNNVVKSIIEETKKF</sequence>
<accession>A0A7D5R828</accession>
<keyword evidence="4" id="KW-1185">Reference proteome</keyword>
<dbReference type="Gene3D" id="3.40.50.2000">
    <property type="entry name" value="Glycogen Phosphorylase B"/>
    <property type="match status" value="2"/>
</dbReference>
<dbReference type="GO" id="GO:0016757">
    <property type="term" value="F:glycosyltransferase activity"/>
    <property type="evidence" value="ECO:0007669"/>
    <property type="project" value="InterPro"/>
</dbReference>
<dbReference type="CDD" id="cd03794">
    <property type="entry name" value="GT4_WbuB-like"/>
    <property type="match status" value="1"/>
</dbReference>
<feature type="domain" description="Glycosyl transferase family 1" evidence="1">
    <location>
        <begin position="195"/>
        <end position="358"/>
    </location>
</feature>
<gene>
    <name evidence="3" type="ORF">C5F49_00695</name>
</gene>
<dbReference type="GeneID" id="56060418"/>
<reference evidence="3 4" key="1">
    <citation type="submission" date="2018-02" db="EMBL/GenBank/DDBJ databases">
        <title>Complete genome of Nitrosopumilus oxyclinae HCE1.</title>
        <authorList>
            <person name="Qin W."/>
            <person name="Zheng Y."/>
            <person name="Stahl D.A."/>
        </authorList>
    </citation>
    <scope>NUCLEOTIDE SEQUENCE [LARGE SCALE GENOMIC DNA]</scope>
    <source>
        <strain evidence="3 4">HCE1</strain>
    </source>
</reference>
<dbReference type="EMBL" id="CP026994">
    <property type="protein sequence ID" value="QLH04002.1"/>
    <property type="molecule type" value="Genomic_DNA"/>
</dbReference>
<dbReference type="SUPFAM" id="SSF53756">
    <property type="entry name" value="UDP-Glycosyltransferase/glycogen phosphorylase"/>
    <property type="match status" value="1"/>
</dbReference>
<evidence type="ECO:0000259" key="2">
    <source>
        <dbReference type="Pfam" id="PF13439"/>
    </source>
</evidence>
<dbReference type="Proteomes" id="UP000509441">
    <property type="component" value="Chromosome"/>
</dbReference>
<dbReference type="InterPro" id="IPR001296">
    <property type="entry name" value="Glyco_trans_1"/>
</dbReference>
<dbReference type="PANTHER" id="PTHR12526">
    <property type="entry name" value="GLYCOSYLTRANSFERASE"/>
    <property type="match status" value="1"/>
</dbReference>
<dbReference type="Pfam" id="PF00534">
    <property type="entry name" value="Glycos_transf_1"/>
    <property type="match status" value="1"/>
</dbReference>
<feature type="domain" description="Glycosyltransferase subfamily 4-like N-terminal" evidence="2">
    <location>
        <begin position="15"/>
        <end position="191"/>
    </location>
</feature>
<proteinExistence type="predicted"/>
<dbReference type="AlphaFoldDB" id="A0A7D5R828"/>
<dbReference type="InterPro" id="IPR028098">
    <property type="entry name" value="Glyco_trans_4-like_N"/>
</dbReference>
<name>A0A7D5R828_9ARCH</name>
<protein>
    <recommendedName>
        <fullName evidence="5">Glycosyltransferase family 1 protein</fullName>
    </recommendedName>
</protein>
<dbReference type="RefSeq" id="WP_179362865.1">
    <property type="nucleotide sequence ID" value="NZ_CP026994.1"/>
</dbReference>
<dbReference type="KEGG" id="nox:C5F49_00695"/>
<evidence type="ECO:0000259" key="1">
    <source>
        <dbReference type="Pfam" id="PF00534"/>
    </source>
</evidence>
<organism evidence="3 4">
    <name type="scientific">Nitrosopumilus oxyclinae</name>
    <dbReference type="NCBI Taxonomy" id="1959104"/>
    <lineage>
        <taxon>Archaea</taxon>
        <taxon>Nitrososphaerota</taxon>
        <taxon>Nitrososphaeria</taxon>
        <taxon>Nitrosopumilales</taxon>
        <taxon>Nitrosopumilaceae</taxon>
        <taxon>Nitrosopumilus</taxon>
    </lineage>
</organism>